<comment type="similarity">
    <text evidence="2">Belongs to the MLO family.</text>
</comment>
<evidence type="ECO:0000256" key="5">
    <source>
        <dbReference type="ARBA" id="ARBA00022989"/>
    </source>
</evidence>
<protein>
    <submittedName>
        <fullName evidence="10">Uncharacterized protein</fullName>
    </submittedName>
</protein>
<keyword evidence="5 9" id="KW-1133">Transmembrane helix</keyword>
<name>A0AA38YIB9_VITRO</name>
<evidence type="ECO:0000313" key="10">
    <source>
        <dbReference type="EMBL" id="KAJ9670977.1"/>
    </source>
</evidence>
<keyword evidence="7" id="KW-0568">Pathogenesis-related protein</keyword>
<keyword evidence="6 9" id="KW-0472">Membrane</keyword>
<keyword evidence="11" id="KW-1185">Reference proteome</keyword>
<dbReference type="Pfam" id="PF03094">
    <property type="entry name" value="Mlo"/>
    <property type="match status" value="1"/>
</dbReference>
<feature type="transmembrane region" description="Helical" evidence="9">
    <location>
        <begin position="81"/>
        <end position="105"/>
    </location>
</feature>
<dbReference type="PANTHER" id="PTHR31942:SF82">
    <property type="entry name" value="MLO PROTEIN HOMOLOG 1"/>
    <property type="match status" value="1"/>
</dbReference>
<keyword evidence="4" id="KW-0611">Plant defense</keyword>
<evidence type="ECO:0000256" key="6">
    <source>
        <dbReference type="ARBA" id="ARBA00023136"/>
    </source>
</evidence>
<dbReference type="GO" id="GO:0016020">
    <property type="term" value="C:membrane"/>
    <property type="evidence" value="ECO:0007669"/>
    <property type="project" value="UniProtKB-SubCell"/>
</dbReference>
<reference evidence="10 11" key="1">
    <citation type="journal article" date="2023" name="BMC Biotechnol.">
        <title>Vitis rotundifolia cv Carlos genome sequencing.</title>
        <authorList>
            <person name="Huff M."/>
            <person name="Hulse-Kemp A."/>
            <person name="Scheffler B."/>
            <person name="Youngblood R."/>
            <person name="Simpson S."/>
            <person name="Babiker E."/>
            <person name="Staton M."/>
        </authorList>
    </citation>
    <scope>NUCLEOTIDE SEQUENCE [LARGE SCALE GENOMIC DNA]</scope>
    <source>
        <tissue evidence="10">Leaf</tissue>
    </source>
</reference>
<dbReference type="PANTHER" id="PTHR31942">
    <property type="entry name" value="MLO-LIKE PROTEIN 1"/>
    <property type="match status" value="1"/>
</dbReference>
<sequence length="205" mass="23017">MLSRKKEPDVKYHKDGYDPYLCASQGKVPLISQPGVHPLHIFLLVLAVFHVLYSVGTMALGQAKYEFGFSSCFHENLPATVARVLFGVALQIVCSYITFPLYAWVTQEVSQIPNIYHTIFQKWHMGSHMKKAILEEQTAKALKQWQQTARERKKLRRAGADVSVQLVGGRNTPSRGSSPIHLLHKNKPKPRASDIGSVLHSTKVT</sequence>
<organism evidence="10 11">
    <name type="scientific">Vitis rotundifolia</name>
    <name type="common">Muscadine grape</name>
    <dbReference type="NCBI Taxonomy" id="103349"/>
    <lineage>
        <taxon>Eukaryota</taxon>
        <taxon>Viridiplantae</taxon>
        <taxon>Streptophyta</taxon>
        <taxon>Embryophyta</taxon>
        <taxon>Tracheophyta</taxon>
        <taxon>Spermatophyta</taxon>
        <taxon>Magnoliopsida</taxon>
        <taxon>eudicotyledons</taxon>
        <taxon>Gunneridae</taxon>
        <taxon>Pentapetalae</taxon>
        <taxon>rosids</taxon>
        <taxon>Vitales</taxon>
        <taxon>Vitaceae</taxon>
        <taxon>Viteae</taxon>
        <taxon>Vitis</taxon>
    </lineage>
</organism>
<comment type="caution">
    <text evidence="10">The sequence shown here is derived from an EMBL/GenBank/DDBJ whole genome shotgun (WGS) entry which is preliminary data.</text>
</comment>
<evidence type="ECO:0000256" key="2">
    <source>
        <dbReference type="ARBA" id="ARBA00006574"/>
    </source>
</evidence>
<keyword evidence="3 9" id="KW-0812">Transmembrane</keyword>
<feature type="region of interest" description="Disordered" evidence="8">
    <location>
        <begin position="166"/>
        <end position="205"/>
    </location>
</feature>
<dbReference type="GO" id="GO:0006952">
    <property type="term" value="P:defense response"/>
    <property type="evidence" value="ECO:0007669"/>
    <property type="project" value="UniProtKB-KW"/>
</dbReference>
<accession>A0AA38YIB9</accession>
<evidence type="ECO:0000256" key="8">
    <source>
        <dbReference type="SAM" id="MobiDB-lite"/>
    </source>
</evidence>
<comment type="subcellular location">
    <subcellularLocation>
        <location evidence="1">Membrane</location>
        <topology evidence="1">Multi-pass membrane protein</topology>
    </subcellularLocation>
</comment>
<evidence type="ECO:0000256" key="9">
    <source>
        <dbReference type="SAM" id="Phobius"/>
    </source>
</evidence>
<dbReference type="AlphaFoldDB" id="A0AA38YIB9"/>
<evidence type="ECO:0000256" key="7">
    <source>
        <dbReference type="ARBA" id="ARBA00023265"/>
    </source>
</evidence>
<dbReference type="EMBL" id="JARBHA010000020">
    <property type="protein sequence ID" value="KAJ9670977.1"/>
    <property type="molecule type" value="Genomic_DNA"/>
</dbReference>
<evidence type="ECO:0000256" key="1">
    <source>
        <dbReference type="ARBA" id="ARBA00004141"/>
    </source>
</evidence>
<dbReference type="Proteomes" id="UP001168098">
    <property type="component" value="Unassembled WGS sequence"/>
</dbReference>
<gene>
    <name evidence="10" type="ORF">PVL29_027115</name>
</gene>
<evidence type="ECO:0000256" key="4">
    <source>
        <dbReference type="ARBA" id="ARBA00022821"/>
    </source>
</evidence>
<proteinExistence type="inferred from homology"/>
<evidence type="ECO:0000256" key="3">
    <source>
        <dbReference type="ARBA" id="ARBA00022692"/>
    </source>
</evidence>
<feature type="transmembrane region" description="Helical" evidence="9">
    <location>
        <begin position="39"/>
        <end position="60"/>
    </location>
</feature>
<evidence type="ECO:0000313" key="11">
    <source>
        <dbReference type="Proteomes" id="UP001168098"/>
    </source>
</evidence>
<dbReference type="InterPro" id="IPR004326">
    <property type="entry name" value="Mlo"/>
</dbReference>